<accession>A0A3E1NDG9</accession>
<feature type="domain" description="Alpha-2-macroglobulin" evidence="4">
    <location>
        <begin position="1259"/>
        <end position="1349"/>
    </location>
</feature>
<keyword evidence="6" id="KW-1185">Reference proteome</keyword>
<comment type="caution">
    <text evidence="5">The sequence shown here is derived from an EMBL/GenBank/DDBJ whole genome shotgun (WGS) entry which is preliminary data.</text>
</comment>
<dbReference type="InterPro" id="IPR051802">
    <property type="entry name" value="YfhM-like"/>
</dbReference>
<dbReference type="SMART" id="SM01360">
    <property type="entry name" value="A2M"/>
    <property type="match status" value="1"/>
</dbReference>
<dbReference type="SUPFAM" id="SSF48239">
    <property type="entry name" value="Terpenoid cyclases/Protein prenyltransferases"/>
    <property type="match status" value="1"/>
</dbReference>
<comment type="similarity">
    <text evidence="1">Belongs to the protease inhibitor I39 (alpha-2-macroglobulin) family. Bacterial alpha-2-macroglobulin subfamily.</text>
</comment>
<dbReference type="InterPro" id="IPR001599">
    <property type="entry name" value="Macroglobln_a2"/>
</dbReference>
<dbReference type="InterPro" id="IPR041246">
    <property type="entry name" value="Bact_MG10"/>
</dbReference>
<dbReference type="InterPro" id="IPR008930">
    <property type="entry name" value="Terpenoid_cyclase/PrenylTrfase"/>
</dbReference>
<dbReference type="Pfam" id="PF17973">
    <property type="entry name" value="bMG10"/>
    <property type="match status" value="1"/>
</dbReference>
<gene>
    <name evidence="5" type="ORF">DXN05_21835</name>
</gene>
<dbReference type="Gene3D" id="1.50.10.20">
    <property type="match status" value="1"/>
</dbReference>
<evidence type="ECO:0000256" key="1">
    <source>
        <dbReference type="ARBA" id="ARBA00010556"/>
    </source>
</evidence>
<feature type="region of interest" description="Disordered" evidence="2">
    <location>
        <begin position="1225"/>
        <end position="1248"/>
    </location>
</feature>
<dbReference type="InterPro" id="IPR002890">
    <property type="entry name" value="MG2"/>
</dbReference>
<proteinExistence type="inferred from homology"/>
<evidence type="ECO:0000313" key="5">
    <source>
        <dbReference type="EMBL" id="RFM25980.1"/>
    </source>
</evidence>
<dbReference type="Pfam" id="PF00207">
    <property type="entry name" value="A2M"/>
    <property type="match status" value="1"/>
</dbReference>
<dbReference type="EMBL" id="QTJU01000012">
    <property type="protein sequence ID" value="RFM25980.1"/>
    <property type="molecule type" value="Genomic_DNA"/>
</dbReference>
<dbReference type="PANTHER" id="PTHR40094">
    <property type="entry name" value="ALPHA-2-MACROGLOBULIN HOMOLOG"/>
    <property type="match status" value="1"/>
</dbReference>
<protein>
    <recommendedName>
        <fullName evidence="4">Alpha-2-macroglobulin domain-containing protein</fullName>
    </recommendedName>
</protein>
<evidence type="ECO:0000259" key="4">
    <source>
        <dbReference type="SMART" id="SM01360"/>
    </source>
</evidence>
<evidence type="ECO:0000313" key="6">
    <source>
        <dbReference type="Proteomes" id="UP000261284"/>
    </source>
</evidence>
<sequence>MHFSSFRHRYSGKPVFCSHKQPKMKNRLLLILFGLLSSAALHAQKADTAFTARWREADSLVDKQSLPKSALEKVKHIYNMAVQQHNEGQAVKALIYTINLQSLTSDQHVDSLVIKIKKQLQSPFSTAHKSMLQVVLAKLYTAYYNAYQWEIRGRSKTTGITKPDIATWNNQDFYTAITGLYDAALAPAVTLLQTSVTKYAPAMEEDINSGKWRPSLYDFIANTAIDFLNTTGRQLAVLPTSTPGKIALAPFNELLAWQPAPGDSSNNTRILRLYRQLLQQHSADSNPAAFIDADINRIRWARQETNLADKDSLYAHALQHITNIYGSNPAASNAWYLQALLLSDASYTPLTDTANRYSKLKALAIIQQHGNPADSLNQGYRLMRKLQQYIEDKQVNIQVEQANSPGIPFRVLVSYKNAPVLYSKVISVGFEATNGENLYNSDEIWKKAAAAKAVLTSTQPLPVTGDYQQHSTEIKIDALTPGKYLLIVSSGAAFNVTDAMAAQYLVVSGLAYTKHRQDYFVLNRETGAPVKNVIVQLQKIKWNNEGKKVYNKIGELATDANGYFNPGKVLKEGNDFIVRLVNGNDTLYPSGSEYIPYTNRSQTNESSATNLSFFTDRSIYRPGQTVYFKGIALHDKWFNKRNETTLQLHDSVCVQLRDVNSRIIDSVKLETNEYGSIAGKFTLPQTGNLNGNYSLGVKKGNGYMSFRVEEYKRPTFYIDFDTLRNSYRLNDSVVVTGQLKSYAGVALRNTAVQLTVNRMVHYPYTWLFYNRIWPSAQAEQVSFETVNTDEAGRFTLRFIAAPASNALPQNNPVFDFDIAATATDNSGETRTNTTRLSVSYKPVLLQWRLPETSTIDSFKTVKIATTNLAGIPVTATVHITISPLQHPERLTRTRYWEQPDQFVMDSIAYVKLFPYDAYKNENDFRNWPQQQLVISETLATGANTLSISRKLLPGIYVAAVSAIVQGDTVTDKQYIQLYNNQSLPVMAYNWQYNGDQHITPGKTAKLTVGSAAKDVHLISYSIDERDSAIYQFKKVSEAITTIEAPVTASTGIFYTFVKHNRFYTGGSSYQLQDEDRAIDVTYSSFRDKTMPGSAEQWTIHTSRQGGKTNAAELLTGMYDASLDQFIKHDWAIPGLRNSRTFYAEWNNSADFDAQEGIRKGGIAINEDLSGDQYDKLLPIELQSERPPIRLRGAHVVMKKVAPGIVSDDAVFGNVATLSYSTSIEKPAAAAPPAPQQEREEAQATAAPAAQSLRTNFNETAFFFPQLLADSAGNYNISFTMPDAVTQWKWMSLAHTKDLAFAYTEKLVTSQKTLMVQPNLPRFVRNGDQLEFSARISNLSDQELSGQAGIQLIDPVTNQPVDGLFQNVFPMQYFTVAANGTASVKFPVSIPFNYNQPVTVRITATAGKYSDGEEHALAVLSNRSLVTESMPILVMGDGSKNISFSKLLHNESETLTQQGITVEFSSNPLWYAIQALPYLMEFPHECAEQTFNRLYANLLATQIVQQHPVIKTLFEQWQKDSTALRSNLQNNTELKQLVLQETPWVADAENEATQRKNLAQLFDLVKMQDNTTSALNKLKDLQLSTGYFPWFKNGPDDRYITIYILNGISRLKNLHVLTPAIEASLNNIAAQALLNLDAAVLRDYKASLKYSKQPGAGSPQLQYLFMRSSFTNILLANKTAFNYYYTQAKKQWAGESNYNKALIGLTCLLNNDQVLTEKSILPSVLENAVADSTRGMYWKDRQTSFWYASPIEHQSLMLLLAEEMNKRKPSGKLASAISDMQTWLLLNKQANNWKTTIATADACYVLLNDQPKLDAVPLVNITLGDTHFSNDNGEQYLKQNIPAQKVNSNMGNITVQVKGNAGKPSWGAVYWQYFEDYNKVTGAGGPLSVNRRLFVQKTTATGPVLTPVNEGDELKTGDKVVIRLEIRSDRDLDYVHLKDTRSATMEPVNVLSEYKWQDGLGYYETTHDASTDFFFSQLNKGTHVFEYPAFITHTGSFTAGMATIQCMYAPEFNAHSDGIKISVQ</sequence>
<reference evidence="5 6" key="1">
    <citation type="submission" date="2018-08" db="EMBL/GenBank/DDBJ databases">
        <title>Chitinophagaceae sp. K23C18032701, a novel bacterium isolated from forest soil.</title>
        <authorList>
            <person name="Wang C."/>
        </authorList>
    </citation>
    <scope>NUCLEOTIDE SEQUENCE [LARGE SCALE GENOMIC DNA]</scope>
    <source>
        <strain evidence="5 6">K23C18032701</strain>
    </source>
</reference>
<dbReference type="Proteomes" id="UP000261284">
    <property type="component" value="Unassembled WGS sequence"/>
</dbReference>
<keyword evidence="3" id="KW-0732">Signal</keyword>
<dbReference type="Pfam" id="PF01835">
    <property type="entry name" value="MG2"/>
    <property type="match status" value="1"/>
</dbReference>
<feature type="chain" id="PRO_5017755988" description="Alpha-2-macroglobulin domain-containing protein" evidence="3">
    <location>
        <begin position="44"/>
        <end position="2023"/>
    </location>
</feature>
<dbReference type="Gene3D" id="2.60.40.1930">
    <property type="match status" value="1"/>
</dbReference>
<dbReference type="SMART" id="SM01419">
    <property type="entry name" value="Thiol-ester_cl"/>
    <property type="match status" value="1"/>
</dbReference>
<feature type="signal peptide" evidence="3">
    <location>
        <begin position="1"/>
        <end position="43"/>
    </location>
</feature>
<dbReference type="GO" id="GO:0004866">
    <property type="term" value="F:endopeptidase inhibitor activity"/>
    <property type="evidence" value="ECO:0007669"/>
    <property type="project" value="InterPro"/>
</dbReference>
<dbReference type="PANTHER" id="PTHR40094:SF1">
    <property type="entry name" value="UBIQUITIN DOMAIN-CONTAINING PROTEIN"/>
    <property type="match status" value="1"/>
</dbReference>
<evidence type="ECO:0000256" key="3">
    <source>
        <dbReference type="SAM" id="SignalP"/>
    </source>
</evidence>
<dbReference type="InterPro" id="IPR047565">
    <property type="entry name" value="Alpha-macroglob_thiol-ester_cl"/>
</dbReference>
<organism evidence="5 6">
    <name type="scientific">Deminuibacter soli</name>
    <dbReference type="NCBI Taxonomy" id="2291815"/>
    <lineage>
        <taxon>Bacteria</taxon>
        <taxon>Pseudomonadati</taxon>
        <taxon>Bacteroidota</taxon>
        <taxon>Chitinophagia</taxon>
        <taxon>Chitinophagales</taxon>
        <taxon>Chitinophagaceae</taxon>
        <taxon>Deminuibacter</taxon>
    </lineage>
</organism>
<evidence type="ECO:0000256" key="2">
    <source>
        <dbReference type="SAM" id="MobiDB-lite"/>
    </source>
</evidence>
<name>A0A3E1NDG9_9BACT</name>